<dbReference type="EMBL" id="ML739070">
    <property type="protein sequence ID" value="KAE8354542.1"/>
    <property type="molecule type" value="Genomic_DNA"/>
</dbReference>
<evidence type="ECO:0000313" key="2">
    <source>
        <dbReference type="EMBL" id="KAE8354542.1"/>
    </source>
</evidence>
<organism evidence="2 3">
    <name type="scientific">Aspergillus coremiiformis</name>
    <dbReference type="NCBI Taxonomy" id="138285"/>
    <lineage>
        <taxon>Eukaryota</taxon>
        <taxon>Fungi</taxon>
        <taxon>Dikarya</taxon>
        <taxon>Ascomycota</taxon>
        <taxon>Pezizomycotina</taxon>
        <taxon>Eurotiomycetes</taxon>
        <taxon>Eurotiomycetidae</taxon>
        <taxon>Eurotiales</taxon>
        <taxon>Aspergillaceae</taxon>
        <taxon>Aspergillus</taxon>
        <taxon>Aspergillus subgen. Circumdati</taxon>
    </lineage>
</organism>
<evidence type="ECO:0000259" key="1">
    <source>
        <dbReference type="Pfam" id="PF00583"/>
    </source>
</evidence>
<feature type="domain" description="N-acetyltransferase" evidence="1">
    <location>
        <begin position="88"/>
        <end position="133"/>
    </location>
</feature>
<accession>A0A5N6ZA55</accession>
<dbReference type="CDD" id="cd04301">
    <property type="entry name" value="NAT_SF"/>
    <property type="match status" value="1"/>
</dbReference>
<gene>
    <name evidence="2" type="ORF">BDV28DRAFT_79475</name>
</gene>
<dbReference type="InterPro" id="IPR000182">
    <property type="entry name" value="GNAT_dom"/>
</dbReference>
<name>A0A5N6ZA55_9EURO</name>
<proteinExistence type="predicted"/>
<dbReference type="AlphaFoldDB" id="A0A5N6ZA55"/>
<sequence>MGLPGIAPEICFALKEARCLEKLASPNIHVFSAVDTTVDRIVEYSVRPMDNPLGEESGRAIGGRQVDGGERHDLQTTRDARRDFCGVIYPTEGKEGFLDLLATLPEYQGKGVRTKLLEWGIQVADARNARIYVSRSHPGGIPALPHVRVGAFGRNSGRL</sequence>
<dbReference type="SUPFAM" id="SSF55729">
    <property type="entry name" value="Acyl-CoA N-acyltransferases (Nat)"/>
    <property type="match status" value="1"/>
</dbReference>
<dbReference type="GO" id="GO:0016747">
    <property type="term" value="F:acyltransferase activity, transferring groups other than amino-acyl groups"/>
    <property type="evidence" value="ECO:0007669"/>
    <property type="project" value="InterPro"/>
</dbReference>
<reference evidence="3" key="1">
    <citation type="submission" date="2019-04" db="EMBL/GenBank/DDBJ databases">
        <title>Friends and foes A comparative genomics studyof 23 Aspergillus species from section Flavi.</title>
        <authorList>
            <consortium name="DOE Joint Genome Institute"/>
            <person name="Kjaerbolling I."/>
            <person name="Vesth T."/>
            <person name="Frisvad J.C."/>
            <person name="Nybo J.L."/>
            <person name="Theobald S."/>
            <person name="Kildgaard S."/>
            <person name="Isbrandt T."/>
            <person name="Kuo A."/>
            <person name="Sato A."/>
            <person name="Lyhne E.K."/>
            <person name="Kogle M.E."/>
            <person name="Wiebenga A."/>
            <person name="Kun R.S."/>
            <person name="Lubbers R.J."/>
            <person name="Makela M.R."/>
            <person name="Barry K."/>
            <person name="Chovatia M."/>
            <person name="Clum A."/>
            <person name="Daum C."/>
            <person name="Haridas S."/>
            <person name="He G."/>
            <person name="LaButti K."/>
            <person name="Lipzen A."/>
            <person name="Mondo S."/>
            <person name="Riley R."/>
            <person name="Salamov A."/>
            <person name="Simmons B.A."/>
            <person name="Magnuson J.K."/>
            <person name="Henrissat B."/>
            <person name="Mortensen U.H."/>
            <person name="Larsen T.O."/>
            <person name="Devries R.P."/>
            <person name="Grigoriev I.V."/>
            <person name="Machida M."/>
            <person name="Baker S.E."/>
            <person name="Andersen M.R."/>
        </authorList>
    </citation>
    <scope>NUCLEOTIDE SEQUENCE [LARGE SCALE GENOMIC DNA]</scope>
    <source>
        <strain evidence="3">CBS 553.77</strain>
    </source>
</reference>
<dbReference type="InterPro" id="IPR016181">
    <property type="entry name" value="Acyl_CoA_acyltransferase"/>
</dbReference>
<keyword evidence="3" id="KW-1185">Reference proteome</keyword>
<dbReference type="OrthoDB" id="410198at2759"/>
<protein>
    <recommendedName>
        <fullName evidence="1">N-acetyltransferase domain-containing protein</fullName>
    </recommendedName>
</protein>
<evidence type="ECO:0000313" key="3">
    <source>
        <dbReference type="Proteomes" id="UP000327118"/>
    </source>
</evidence>
<dbReference type="Gene3D" id="3.40.630.30">
    <property type="match status" value="1"/>
</dbReference>
<dbReference type="Proteomes" id="UP000327118">
    <property type="component" value="Unassembled WGS sequence"/>
</dbReference>
<dbReference type="Pfam" id="PF00583">
    <property type="entry name" value="Acetyltransf_1"/>
    <property type="match status" value="1"/>
</dbReference>